<dbReference type="Pfam" id="PF14730">
    <property type="entry name" value="DUF4468"/>
    <property type="match status" value="1"/>
</dbReference>
<dbReference type="Gene3D" id="2.30.110.10">
    <property type="entry name" value="Electron Transport, Fmn-binding Protein, Chain A"/>
    <property type="match status" value="1"/>
</dbReference>
<name>A0A1T5AZA0_9BACT</name>
<dbReference type="AlphaFoldDB" id="A0A1T5AZA0"/>
<dbReference type="SUPFAM" id="SSF50475">
    <property type="entry name" value="FMN-binding split barrel"/>
    <property type="match status" value="1"/>
</dbReference>
<evidence type="ECO:0000313" key="4">
    <source>
        <dbReference type="Proteomes" id="UP000190852"/>
    </source>
</evidence>
<dbReference type="RefSeq" id="WP_079682616.1">
    <property type="nucleotide sequence ID" value="NZ_FUYQ01000005.1"/>
</dbReference>
<dbReference type="Gene3D" id="3.30.530.80">
    <property type="match status" value="1"/>
</dbReference>
<evidence type="ECO:0000259" key="2">
    <source>
        <dbReference type="Pfam" id="PF14730"/>
    </source>
</evidence>
<organism evidence="3 4">
    <name type="scientific">Parabacteroides chartae</name>
    <dbReference type="NCBI Taxonomy" id="1037355"/>
    <lineage>
        <taxon>Bacteria</taxon>
        <taxon>Pseudomonadati</taxon>
        <taxon>Bacteroidota</taxon>
        <taxon>Bacteroidia</taxon>
        <taxon>Bacteroidales</taxon>
        <taxon>Tannerellaceae</taxon>
        <taxon>Parabacteroides</taxon>
    </lineage>
</organism>
<evidence type="ECO:0000313" key="3">
    <source>
        <dbReference type="EMBL" id="SKB40286.1"/>
    </source>
</evidence>
<protein>
    <recommendedName>
        <fullName evidence="2">DUF4468 domain-containing protein</fullName>
    </recommendedName>
</protein>
<dbReference type="CDD" id="cd12190">
    <property type="entry name" value="Bacova_04320_like"/>
    <property type="match status" value="1"/>
</dbReference>
<feature type="chain" id="PRO_5012188383" description="DUF4468 domain-containing protein" evidence="1">
    <location>
        <begin position="18"/>
        <end position="405"/>
    </location>
</feature>
<gene>
    <name evidence="3" type="ORF">SAMN05660349_00937</name>
</gene>
<dbReference type="Proteomes" id="UP000190852">
    <property type="component" value="Unassembled WGS sequence"/>
</dbReference>
<keyword evidence="1" id="KW-0732">Signal</keyword>
<reference evidence="4" key="1">
    <citation type="submission" date="2017-02" db="EMBL/GenBank/DDBJ databases">
        <authorList>
            <person name="Varghese N."/>
            <person name="Submissions S."/>
        </authorList>
    </citation>
    <scope>NUCLEOTIDE SEQUENCE [LARGE SCALE GENOMIC DNA]</scope>
    <source>
        <strain evidence="4">DSM 24967</strain>
    </source>
</reference>
<feature type="domain" description="DUF4468" evidence="2">
    <location>
        <begin position="37"/>
        <end position="124"/>
    </location>
</feature>
<dbReference type="EMBL" id="FUYQ01000005">
    <property type="protein sequence ID" value="SKB40286.1"/>
    <property type="molecule type" value="Genomic_DNA"/>
</dbReference>
<proteinExistence type="predicted"/>
<accession>A0A1T5AZA0</accession>
<feature type="signal peptide" evidence="1">
    <location>
        <begin position="1"/>
        <end position="17"/>
    </location>
</feature>
<sequence length="405" mass="43978">MKRLFFLFLLMPGILFAQKEEHYLAGAVPEVDGKVVFSKTIKAPSLSQEQLYEAMLSWAGDYYNGEKNRVVYQKPEEGAIACLGNEYIVFSSSALSLDRTTINYLMRIVCVDQRCDLEISGIRYEYNVSYQKQPEKYVAEEWITDKIALRNNKLLRVPGKFRKGTIDLIDKLFVDATNKINGLVSASASAAAPVTAAAVPAVTSQTAAVTPVVPVSPVVAATPLIAATTTAAAQAQPEVLPVQANVPAGYKAVAADKIPGNIIRMMQNDQMMITVSNGQETDFATLSSGGVGYAFSKPVAFCITESGKHIASLIESASSYTLSFYTEAYRDVLDKNKDNRSKDPDRIQNSGLTLITTSNGNKAFSEAWMIIECKKISLSQQNGTAGAPANGSKILLGEIQNVWIK</sequence>
<dbReference type="InterPro" id="IPR012349">
    <property type="entry name" value="Split_barrel_FMN-bd"/>
</dbReference>
<evidence type="ECO:0000256" key="1">
    <source>
        <dbReference type="SAM" id="SignalP"/>
    </source>
</evidence>
<keyword evidence="4" id="KW-1185">Reference proteome</keyword>
<dbReference type="InterPro" id="IPR027823">
    <property type="entry name" value="DUF4468"/>
</dbReference>